<sequence>MFLGKSFSQEVELPVFLDGCKNFEKADSLMFLTVNGEATGRVSFKESLVNEGINFISGSNQNGLEFTVWFYSDESLDTLELPRFRIQYTGGMHNMSYKHMYCDDVADGLIVDLSKKGVKKLEGNFSQGKPLWLSTFNQEGKLFLKEYYYRKTHLLKRIEYYDGANAYRYEEHKFRGKNTLLIYYENGEIVKKEKSKSVKTRNGIIR</sequence>
<proteinExistence type="predicted"/>
<name>A0A0L8ANB7_9BACT</name>
<dbReference type="Proteomes" id="UP000036908">
    <property type="component" value="Unassembled WGS sequence"/>
</dbReference>
<reference evidence="2" key="1">
    <citation type="submission" date="2014-11" db="EMBL/GenBank/DDBJ databases">
        <title>Genome sequencing of Roseivirga sp. D-25.</title>
        <authorList>
            <person name="Selvaratnam C."/>
            <person name="Thevarajoo S."/>
            <person name="Goh K.M."/>
            <person name="Eee R."/>
            <person name="Chan K.-G."/>
            <person name="Chong C.S."/>
        </authorList>
    </citation>
    <scope>NUCLEOTIDE SEQUENCE [LARGE SCALE GENOMIC DNA]</scope>
    <source>
        <strain evidence="2">D-25</strain>
    </source>
</reference>
<organism evidence="1 2">
    <name type="scientific">Roseivirga seohaensis subsp. aquiponti</name>
    <dbReference type="NCBI Taxonomy" id="1566026"/>
    <lineage>
        <taxon>Bacteria</taxon>
        <taxon>Pseudomonadati</taxon>
        <taxon>Bacteroidota</taxon>
        <taxon>Cytophagia</taxon>
        <taxon>Cytophagales</taxon>
        <taxon>Roseivirgaceae</taxon>
        <taxon>Roseivirga</taxon>
    </lineage>
</organism>
<evidence type="ECO:0000313" key="2">
    <source>
        <dbReference type="Proteomes" id="UP000036908"/>
    </source>
</evidence>
<comment type="caution">
    <text evidence="1">The sequence shown here is derived from an EMBL/GenBank/DDBJ whole genome shotgun (WGS) entry which is preliminary data.</text>
</comment>
<dbReference type="EMBL" id="JSVA01000006">
    <property type="protein sequence ID" value="KOF03720.1"/>
    <property type="molecule type" value="Genomic_DNA"/>
</dbReference>
<keyword evidence="2" id="KW-1185">Reference proteome</keyword>
<protein>
    <submittedName>
        <fullName evidence="1">Uncharacterized protein</fullName>
    </submittedName>
</protein>
<accession>A0A0L8ANB7</accession>
<evidence type="ECO:0000313" key="1">
    <source>
        <dbReference type="EMBL" id="KOF03720.1"/>
    </source>
</evidence>
<dbReference type="PATRIC" id="fig|1566026.4.peg.2900"/>
<gene>
    <name evidence="1" type="ORF">OB69_05380</name>
</gene>
<dbReference type="AlphaFoldDB" id="A0A0L8ANB7"/>